<proteinExistence type="predicted"/>
<dbReference type="OrthoDB" id="294853at2759"/>
<keyword evidence="3" id="KW-1185">Reference proteome</keyword>
<evidence type="ECO:0000259" key="1">
    <source>
        <dbReference type="Pfam" id="PF16213"/>
    </source>
</evidence>
<organism evidence="2 3">
    <name type="scientific">Entamoeba invadens IP1</name>
    <dbReference type="NCBI Taxonomy" id="370355"/>
    <lineage>
        <taxon>Eukaryota</taxon>
        <taxon>Amoebozoa</taxon>
        <taxon>Evosea</taxon>
        <taxon>Archamoebae</taxon>
        <taxon>Mastigamoebida</taxon>
        <taxon>Entamoebidae</taxon>
        <taxon>Entamoeba</taxon>
    </lineage>
</organism>
<evidence type="ECO:0000313" key="2">
    <source>
        <dbReference type="EMBL" id="ELP94932.1"/>
    </source>
</evidence>
<evidence type="ECO:0000313" key="3">
    <source>
        <dbReference type="Proteomes" id="UP000014680"/>
    </source>
</evidence>
<dbReference type="Proteomes" id="UP000014680">
    <property type="component" value="Unassembled WGS sequence"/>
</dbReference>
<name>A0A0A1UH95_ENTIV</name>
<dbReference type="InterPro" id="IPR032629">
    <property type="entry name" value="DCB_dom"/>
</dbReference>
<dbReference type="KEGG" id="eiv:EIN_250260"/>
<dbReference type="AlphaFoldDB" id="A0A0A1UH95"/>
<dbReference type="GeneID" id="14893929"/>
<reference evidence="2 3" key="1">
    <citation type="submission" date="2012-10" db="EMBL/GenBank/DDBJ databases">
        <authorList>
            <person name="Zafar N."/>
            <person name="Inman J."/>
            <person name="Hall N."/>
            <person name="Lorenzi H."/>
            <person name="Caler E."/>
        </authorList>
    </citation>
    <scope>NUCLEOTIDE SEQUENCE [LARGE SCALE GENOMIC DNA]</scope>
    <source>
        <strain evidence="2 3">IP1</strain>
    </source>
</reference>
<gene>
    <name evidence="2" type="ORF">EIN_250260</name>
</gene>
<dbReference type="SUPFAM" id="SSF48371">
    <property type="entry name" value="ARM repeat"/>
    <property type="match status" value="2"/>
</dbReference>
<protein>
    <recommendedName>
        <fullName evidence="1">Mon2/Sec7/BIG1-like dimerisation and cyclophilin-binding domain-containing protein</fullName>
    </recommendedName>
</protein>
<dbReference type="Pfam" id="PF16213">
    <property type="entry name" value="DCB"/>
    <property type="match status" value="1"/>
</dbReference>
<dbReference type="InterPro" id="IPR016024">
    <property type="entry name" value="ARM-type_fold"/>
</dbReference>
<accession>A0A0A1UH95</accession>
<feature type="domain" description="Mon2/Sec7/BIG1-like dimerisation and cyclophilin-binding" evidence="1">
    <location>
        <begin position="9"/>
        <end position="127"/>
    </location>
</feature>
<dbReference type="RefSeq" id="XP_004261703.1">
    <property type="nucleotide sequence ID" value="XM_004261655.1"/>
</dbReference>
<dbReference type="EMBL" id="KB206169">
    <property type="protein sequence ID" value="ELP94932.1"/>
    <property type="molecule type" value="Genomic_DNA"/>
</dbReference>
<dbReference type="VEuPathDB" id="AmoebaDB:EIN_250260"/>
<sequence>MSAVGTVLAEFKLLLNDLRRGFRRSEIRGGLESAIEILENTPPSDFSNVFIEQQISFVNPLVSCLTLHTPKIYSDAMNCVSKLVIQNLLTMEGYKLLLPEMVSFYEFDEDQFTRNIQVINTILTTPLILEMIKGSLTSVAFSALILYFENSPANIKNSVSVTFPFILKTMADVASNEINDVKVKKGILVEMKEDWAMTNDILNLFKDLQFLSVGVSPEKLTVVTFDPTLCLKLINCILTDYPQLFNIREFNQSLQTLTNILIKHFTLRSQTLTMCYTLVISLLNYSVKIPFSVVVPKAYSEPWEVQSFFAICNNCIHKSPSPERLINCTTTVSGYIENCSPSLYPNVTQILSDVISVATPEDGKLISVIWPCVHYLLTNYQNEDVISMCIPLTMLLLHQKLHTALVAIFTQITKISGIIHGFVGTPISLHCLTTLYTICMTNIGLFGEEEFMIVLPVMEAVGNLSPIPEKLYQFNELPHLIVNELSNESIDLMLHALGHLSRTGSGRYYSREYFTVIRARGDYEGVVHRNIEDLMMFCTKEEWKNMAVDFLVEMLREHLSEGTISVIEQLMCKGNKECVSVVIGVLSSVIESIESEMGGKWGTLLKGIGESSEEKGNIGSSFGVIKQIAGQVSVMAREEVDILIEVVGRYCVQKRDTNVSLSAIQLLWDMMESVDGNIDDEIKDVRVMKILREMKRSIGDERYVIWSGAVQTLLRALGNIMKVVSASCWEQVIEEVLLPVLQEIRSDIYCRVNNVEIVPDLKIEEVKIISFVIPMMREWNDIVVVVLGGLIRLVPSFETFSDTLKKKVYEQLMKYIVVAFFKPTYVTVEAVVKYIEVIKKNTRGDLNVEAIKLERSVAQMIFNNNGINTSLMQMLTNCFKDDENLVTVALGIEAITVFPDDHYLVENNWSIAQQNMITWMSVINKEWSPDERVELGEVMKKCILTLLNLSCPNRRVNDTKWYCLPRLIFISLRWKLEMWDCIKEVIIYCTKHIGEDVSVVYTPTVTLSETREVCLNRLEIGESWEKVKIIGIVFDMNVLMVAPKGSLFDIDNIICGELSQKWMKKVVEWCDSDEFTLEQRISMLDVILENCRFFEFGLKQSIFAYESIVKLMNTNISKELLPKFVVILTKCFDRFKEDEEATVREVCYVMDDVFTVVIDNFGATYPSEVSSLIINEIYKLTIKMILSTNGEVRVSAFAVMKKLSTVILK</sequence>
<dbReference type="OMA" id="NWCGDES"/>